<feature type="transmembrane region" description="Helical" evidence="2">
    <location>
        <begin position="17"/>
        <end position="34"/>
    </location>
</feature>
<evidence type="ECO:0000256" key="2">
    <source>
        <dbReference type="SAM" id="Phobius"/>
    </source>
</evidence>
<keyword evidence="2" id="KW-1133">Transmembrane helix</keyword>
<keyword evidence="4" id="KW-1185">Reference proteome</keyword>
<feature type="transmembrane region" description="Helical" evidence="2">
    <location>
        <begin position="98"/>
        <end position="119"/>
    </location>
</feature>
<name>A0A6B0GYK7_9EURY</name>
<accession>A0A6B0GYK7</accession>
<evidence type="ECO:0000256" key="1">
    <source>
        <dbReference type="SAM" id="MobiDB-lite"/>
    </source>
</evidence>
<protein>
    <submittedName>
        <fullName evidence="3">Uncharacterized protein</fullName>
    </submittedName>
</protein>
<proteinExistence type="predicted"/>
<comment type="caution">
    <text evidence="3">The sequence shown here is derived from an EMBL/GenBank/DDBJ whole genome shotgun (WGS) entry which is preliminary data.</text>
</comment>
<reference evidence="3 4" key="1">
    <citation type="submission" date="2019-12" db="EMBL/GenBank/DDBJ databases">
        <title>Halocatena pleomorpha gen. nov. sp. nov., an extremely halophilic archaeon of family Halobacteriaceae isolated from saltpan soil.</title>
        <authorList>
            <person name="Pal Y."/>
            <person name="Verma A."/>
            <person name="Krishnamurthi S."/>
            <person name="Kumar P."/>
        </authorList>
    </citation>
    <scope>NUCLEOTIDE SEQUENCE [LARGE SCALE GENOMIC DNA]</scope>
    <source>
        <strain evidence="3 4">JCM 16495</strain>
    </source>
</reference>
<evidence type="ECO:0000313" key="3">
    <source>
        <dbReference type="EMBL" id="MWG36828.1"/>
    </source>
</evidence>
<dbReference type="InterPro" id="IPR058379">
    <property type="entry name" value="DUF8066"/>
</dbReference>
<organism evidence="3 4">
    <name type="scientific">Halomarina oriensis</name>
    <dbReference type="NCBI Taxonomy" id="671145"/>
    <lineage>
        <taxon>Archaea</taxon>
        <taxon>Methanobacteriati</taxon>
        <taxon>Methanobacteriota</taxon>
        <taxon>Stenosarchaea group</taxon>
        <taxon>Halobacteria</taxon>
        <taxon>Halobacteriales</taxon>
        <taxon>Natronomonadaceae</taxon>
        <taxon>Halomarina</taxon>
    </lineage>
</organism>
<dbReference type="RefSeq" id="WP_158206476.1">
    <property type="nucleotide sequence ID" value="NZ_WSZK01000042.1"/>
</dbReference>
<evidence type="ECO:0000313" key="4">
    <source>
        <dbReference type="Proteomes" id="UP000451471"/>
    </source>
</evidence>
<dbReference type="AlphaFoldDB" id="A0A6B0GYK7"/>
<feature type="transmembrane region" description="Helical" evidence="2">
    <location>
        <begin position="40"/>
        <end position="61"/>
    </location>
</feature>
<gene>
    <name evidence="3" type="ORF">GQS65_20470</name>
</gene>
<feature type="compositionally biased region" description="Basic and acidic residues" evidence="1">
    <location>
        <begin position="131"/>
        <end position="156"/>
    </location>
</feature>
<keyword evidence="2" id="KW-0472">Membrane</keyword>
<dbReference type="EMBL" id="WSZK01000042">
    <property type="protein sequence ID" value="MWG36828.1"/>
    <property type="molecule type" value="Genomic_DNA"/>
</dbReference>
<dbReference type="Pfam" id="PF26262">
    <property type="entry name" value="DUF8066"/>
    <property type="match status" value="1"/>
</dbReference>
<feature type="region of interest" description="Disordered" evidence="1">
    <location>
        <begin position="122"/>
        <end position="156"/>
    </location>
</feature>
<feature type="transmembrane region" description="Helical" evidence="2">
    <location>
        <begin position="73"/>
        <end position="92"/>
    </location>
</feature>
<keyword evidence="2" id="KW-0812">Transmembrane</keyword>
<sequence>MSSDSHSQPRLGRPGRAFWTTLGVVLSLLGLWLVVIEGAILIATIVLPFVVLVGLGVWGGSRLVGRSNVPFRSGPLTAAGVLSVLVLVYSFVIEGAVLLGLVACVLILGVGTALGLVLAQDRQQPAPTEQSRVDVESQFRGRTEDRNDEREHDRER</sequence>
<dbReference type="Proteomes" id="UP000451471">
    <property type="component" value="Unassembled WGS sequence"/>
</dbReference>